<evidence type="ECO:0000256" key="1">
    <source>
        <dbReference type="ARBA" id="ARBA00005525"/>
    </source>
</evidence>
<dbReference type="GO" id="GO:0004735">
    <property type="term" value="F:pyrroline-5-carboxylate reductase activity"/>
    <property type="evidence" value="ECO:0007669"/>
    <property type="project" value="UniProtKB-EC"/>
</dbReference>
<dbReference type="InterPro" id="IPR028939">
    <property type="entry name" value="P5C_Rdtase_cat_N"/>
</dbReference>
<dbReference type="PIRSF" id="PIRSF000193">
    <property type="entry name" value="Pyrrol-5-carb_rd"/>
    <property type="match status" value="1"/>
</dbReference>
<dbReference type="NCBIfam" id="TIGR00112">
    <property type="entry name" value="proC"/>
    <property type="match status" value="1"/>
</dbReference>
<evidence type="ECO:0000256" key="2">
    <source>
        <dbReference type="ARBA" id="ARBA00022857"/>
    </source>
</evidence>
<comment type="catalytic activity">
    <reaction evidence="4">
        <text>L-proline + NADP(+) = (S)-1-pyrroline-5-carboxylate + NADPH + 2 H(+)</text>
        <dbReference type="Rhea" id="RHEA:14109"/>
        <dbReference type="ChEBI" id="CHEBI:15378"/>
        <dbReference type="ChEBI" id="CHEBI:17388"/>
        <dbReference type="ChEBI" id="CHEBI:57783"/>
        <dbReference type="ChEBI" id="CHEBI:58349"/>
        <dbReference type="ChEBI" id="CHEBI:60039"/>
        <dbReference type="EC" id="1.5.1.2"/>
    </reaction>
</comment>
<sequence length="262" mass="26933">MRLWLIGCGNMAGAMLRRWIDSGVVAAVDVDVVNRADRALPDGVRQARDLPEGPLPDLVMLGMKPQQIDEIVQRFAGRIAGVPILVSILAGVEEMTLAARFSAGAVVRAMPNLPVAIGKGVVALQSDSAGPDARAAVAALMAPLGLVEWVEAKQFDAITALAGSGPAFLYRFIDALGAAGVSLGLGAEQAQRLALATVEGAGLMAAASDHDVAELAERVASPGGSTRAGLNVLDQEDALAGLLRDTLAAAERRNAEMAAAAR</sequence>
<dbReference type="EMBL" id="JBDIMF010000003">
    <property type="protein sequence ID" value="MEN2786725.1"/>
    <property type="molecule type" value="Genomic_DNA"/>
</dbReference>
<dbReference type="InterPro" id="IPR000304">
    <property type="entry name" value="Pyrroline-COOH_reductase"/>
</dbReference>
<name>A0ABU9XSC0_9SPHN</name>
<dbReference type="EC" id="1.5.1.2" evidence="4 5"/>
<dbReference type="Pfam" id="PF03807">
    <property type="entry name" value="F420_oxidored"/>
    <property type="match status" value="1"/>
</dbReference>
<accession>A0ABU9XSC0</accession>
<evidence type="ECO:0000313" key="9">
    <source>
        <dbReference type="Proteomes" id="UP001404104"/>
    </source>
</evidence>
<dbReference type="HAMAP" id="MF_01925">
    <property type="entry name" value="P5C_reductase"/>
    <property type="match status" value="1"/>
</dbReference>
<dbReference type="PANTHER" id="PTHR11645">
    <property type="entry name" value="PYRROLINE-5-CARBOXYLATE REDUCTASE"/>
    <property type="match status" value="1"/>
</dbReference>
<keyword evidence="4" id="KW-0641">Proline biosynthesis</keyword>
<dbReference type="Gene3D" id="3.40.50.720">
    <property type="entry name" value="NAD(P)-binding Rossmann-like Domain"/>
    <property type="match status" value="1"/>
</dbReference>
<keyword evidence="2 4" id="KW-0521">NADP</keyword>
<comment type="pathway">
    <text evidence="4">Amino-acid biosynthesis; L-proline biosynthesis; L-proline from L-glutamate 5-semialdehyde: step 1/1.</text>
</comment>
<dbReference type="InterPro" id="IPR029036">
    <property type="entry name" value="P5CR_dimer"/>
</dbReference>
<comment type="caution">
    <text evidence="8">The sequence shown here is derived from an EMBL/GenBank/DDBJ whole genome shotgun (WGS) entry which is preliminary data.</text>
</comment>
<keyword evidence="4" id="KW-0028">Amino-acid biosynthesis</keyword>
<organism evidence="8 9">
    <name type="scientific">Sphingomonas qilianensis</name>
    <dbReference type="NCBI Taxonomy" id="1736690"/>
    <lineage>
        <taxon>Bacteria</taxon>
        <taxon>Pseudomonadati</taxon>
        <taxon>Pseudomonadota</taxon>
        <taxon>Alphaproteobacteria</taxon>
        <taxon>Sphingomonadales</taxon>
        <taxon>Sphingomonadaceae</taxon>
        <taxon>Sphingomonas</taxon>
    </lineage>
</organism>
<comment type="similarity">
    <text evidence="1 4">Belongs to the pyrroline-5-carboxylate reductase family.</text>
</comment>
<protein>
    <recommendedName>
        <fullName evidence="4 5">Pyrroline-5-carboxylate reductase</fullName>
        <shortName evidence="4">P5C reductase</shortName>
        <shortName evidence="4">P5CR</shortName>
        <ecNumber evidence="4 5">1.5.1.2</ecNumber>
    </recommendedName>
    <alternativeName>
        <fullName evidence="4">PCA reductase</fullName>
    </alternativeName>
</protein>
<comment type="catalytic activity">
    <reaction evidence="4">
        <text>L-proline + NAD(+) = (S)-1-pyrroline-5-carboxylate + NADH + 2 H(+)</text>
        <dbReference type="Rhea" id="RHEA:14105"/>
        <dbReference type="ChEBI" id="CHEBI:15378"/>
        <dbReference type="ChEBI" id="CHEBI:17388"/>
        <dbReference type="ChEBI" id="CHEBI:57540"/>
        <dbReference type="ChEBI" id="CHEBI:57945"/>
        <dbReference type="ChEBI" id="CHEBI:60039"/>
        <dbReference type="EC" id="1.5.1.2"/>
    </reaction>
</comment>
<evidence type="ECO:0000259" key="6">
    <source>
        <dbReference type="Pfam" id="PF03807"/>
    </source>
</evidence>
<evidence type="ECO:0000256" key="3">
    <source>
        <dbReference type="ARBA" id="ARBA00023002"/>
    </source>
</evidence>
<keyword evidence="3 4" id="KW-0560">Oxidoreductase</keyword>
<evidence type="ECO:0000256" key="4">
    <source>
        <dbReference type="HAMAP-Rule" id="MF_01925"/>
    </source>
</evidence>
<dbReference type="PANTHER" id="PTHR11645:SF0">
    <property type="entry name" value="PYRROLINE-5-CARBOXYLATE REDUCTASE 3"/>
    <property type="match status" value="1"/>
</dbReference>
<dbReference type="InterPro" id="IPR036291">
    <property type="entry name" value="NAD(P)-bd_dom_sf"/>
</dbReference>
<keyword evidence="4" id="KW-0963">Cytoplasm</keyword>
<dbReference type="Gene3D" id="1.10.3730.10">
    <property type="entry name" value="ProC C-terminal domain-like"/>
    <property type="match status" value="1"/>
</dbReference>
<dbReference type="RefSeq" id="WP_345864519.1">
    <property type="nucleotide sequence ID" value="NZ_JBDIMF010000003.1"/>
</dbReference>
<evidence type="ECO:0000313" key="8">
    <source>
        <dbReference type="EMBL" id="MEN2786725.1"/>
    </source>
</evidence>
<comment type="function">
    <text evidence="4">Catalyzes the reduction of 1-pyrroline-5-carboxylate (PCA) to L-proline.</text>
</comment>
<dbReference type="SUPFAM" id="SSF51735">
    <property type="entry name" value="NAD(P)-binding Rossmann-fold domains"/>
    <property type="match status" value="1"/>
</dbReference>
<feature type="domain" description="Pyrroline-5-carboxylate reductase dimerisation" evidence="7">
    <location>
        <begin position="153"/>
        <end position="257"/>
    </location>
</feature>
<dbReference type="SUPFAM" id="SSF48179">
    <property type="entry name" value="6-phosphogluconate dehydrogenase C-terminal domain-like"/>
    <property type="match status" value="1"/>
</dbReference>
<gene>
    <name evidence="4 8" type="primary">proC</name>
    <name evidence="8" type="ORF">ABC969_09870</name>
</gene>
<reference evidence="8 9" key="1">
    <citation type="submission" date="2024-05" db="EMBL/GenBank/DDBJ databases">
        <authorList>
            <person name="Liu Q."/>
            <person name="Xin Y.-H."/>
        </authorList>
    </citation>
    <scope>NUCLEOTIDE SEQUENCE [LARGE SCALE GENOMIC DNA]</scope>
    <source>
        <strain evidence="8 9">CGMCC 1.15349</strain>
    </source>
</reference>
<keyword evidence="9" id="KW-1185">Reference proteome</keyword>
<evidence type="ECO:0000259" key="7">
    <source>
        <dbReference type="Pfam" id="PF14748"/>
    </source>
</evidence>
<dbReference type="Proteomes" id="UP001404104">
    <property type="component" value="Unassembled WGS sequence"/>
</dbReference>
<dbReference type="Pfam" id="PF14748">
    <property type="entry name" value="P5CR_dimer"/>
    <property type="match status" value="1"/>
</dbReference>
<proteinExistence type="inferred from homology"/>
<evidence type="ECO:0000256" key="5">
    <source>
        <dbReference type="NCBIfam" id="TIGR00112"/>
    </source>
</evidence>
<comment type="subcellular location">
    <subcellularLocation>
        <location evidence="4">Cytoplasm</location>
    </subcellularLocation>
</comment>
<dbReference type="InterPro" id="IPR008927">
    <property type="entry name" value="6-PGluconate_DH-like_C_sf"/>
</dbReference>
<feature type="domain" description="Pyrroline-5-carboxylate reductase catalytic N-terminal" evidence="6">
    <location>
        <begin position="5"/>
        <end position="91"/>
    </location>
</feature>